<evidence type="ECO:0000313" key="1">
    <source>
        <dbReference type="EMBL" id="SVA40982.1"/>
    </source>
</evidence>
<evidence type="ECO:0008006" key="2">
    <source>
        <dbReference type="Google" id="ProtNLM"/>
    </source>
</evidence>
<reference evidence="1" key="1">
    <citation type="submission" date="2018-05" db="EMBL/GenBank/DDBJ databases">
        <authorList>
            <person name="Lanie J.A."/>
            <person name="Ng W.-L."/>
            <person name="Kazmierczak K.M."/>
            <person name="Andrzejewski T.M."/>
            <person name="Davidsen T.M."/>
            <person name="Wayne K.J."/>
            <person name="Tettelin H."/>
            <person name="Glass J.I."/>
            <person name="Rusch D."/>
            <person name="Podicherti R."/>
            <person name="Tsui H.-C.T."/>
            <person name="Winkler M.E."/>
        </authorList>
    </citation>
    <scope>NUCLEOTIDE SEQUENCE</scope>
</reference>
<accession>A0A381VL06</accession>
<dbReference type="EMBL" id="UINC01009129">
    <property type="protein sequence ID" value="SVA40982.1"/>
    <property type="molecule type" value="Genomic_DNA"/>
</dbReference>
<protein>
    <recommendedName>
        <fullName evidence="2">Glycosyl hydrolase family 32 N-terminal domain-containing protein</fullName>
    </recommendedName>
</protein>
<feature type="non-terminal residue" evidence="1">
    <location>
        <position position="172"/>
    </location>
</feature>
<organism evidence="1">
    <name type="scientific">marine metagenome</name>
    <dbReference type="NCBI Taxonomy" id="408172"/>
    <lineage>
        <taxon>unclassified sequences</taxon>
        <taxon>metagenomes</taxon>
        <taxon>ecological metagenomes</taxon>
    </lineage>
</organism>
<proteinExistence type="predicted"/>
<name>A0A381VL06_9ZZZZ</name>
<dbReference type="AlphaFoldDB" id="A0A381VL06"/>
<gene>
    <name evidence="1" type="ORF">METZ01_LOCUS93836</name>
</gene>
<sequence length="172" mass="18923">MIFITVFSRVNLYGQDDLIFVPDGGIRVDSAGISKALIDTAGSYLIYYSHGPDQGLAVSEDGLDFTVVNIQDHPDHRHHVLPDSTHRRYFVEIEDDTARLKSQSSDSGSGFSMDPGNRYVFSSNDAITGPHVYATYFNNALGEVYMVYLAGEIDNARSIHSEPGNNGWDLGS</sequence>